<evidence type="ECO:0000256" key="1">
    <source>
        <dbReference type="SAM" id="MobiDB-lite"/>
    </source>
</evidence>
<accession>A0AA37BZU3</accession>
<organism evidence="2 3">
    <name type="scientific">Streptomyces albidoflavus</name>
    <dbReference type="NCBI Taxonomy" id="1886"/>
    <lineage>
        <taxon>Bacteria</taxon>
        <taxon>Bacillati</taxon>
        <taxon>Actinomycetota</taxon>
        <taxon>Actinomycetes</taxon>
        <taxon>Kitasatosporales</taxon>
        <taxon>Streptomycetaceae</taxon>
        <taxon>Streptomyces</taxon>
        <taxon>Streptomyces albidoflavus group</taxon>
    </lineage>
</organism>
<comment type="caution">
    <text evidence="2">The sequence shown here is derived from an EMBL/GenBank/DDBJ whole genome shotgun (WGS) entry which is preliminary data.</text>
</comment>
<name>A0AA37BZU3_9ACTN</name>
<dbReference type="EMBL" id="BNDZ01000005">
    <property type="protein sequence ID" value="GHI47876.1"/>
    <property type="molecule type" value="Genomic_DNA"/>
</dbReference>
<dbReference type="Proteomes" id="UP001051844">
    <property type="component" value="Unassembled WGS sequence"/>
</dbReference>
<feature type="region of interest" description="Disordered" evidence="1">
    <location>
        <begin position="355"/>
        <end position="510"/>
    </location>
</feature>
<gene>
    <name evidence="2" type="ORF">ScoT_40500</name>
</gene>
<sequence>MPVFPRFPEWQQHAGRGTVLRDAVLSVRQLGRFDFNRKRLTRIDHALVFSTSQEEEYVAYHPPHRPSRTEVATRRYSSVYEVDMGVQLWQEAAELPSADDGFPFRLEAALTWQVIEPAQYVRSRVRDVPALLAGELLRLARPVTGRFREAECAAAEAELRTVLRETGEPGATAGLRTDWVLRLHRNEYVIAHHRRLRGIDHAVAERIRADVAGTAADRHQHDRELRQDQLSIARAHAYGEHAQELALRQQRWAHEQALAGHHQQLELQRLNHRKIEYYEHWLSKGGITALAFRLAEHPEDVRLVMENMRQDQLQLIRSQIHLIEEVLKGDQLEAYELAGPKKRAVQAMADLLDQRLPGVPNAPLPTERPPGEASTSDGETAPSVPLPSKPPPVEDDPAPPNLRTAYTGVCSPGQPDGEPPGSQERAARHGSYDVPSPSHTHVPGTPPAPPTAPLPQHISPLPWRTEPAEDSSPLTDPPASLLYPRPDHPAAPGPQWPLFPPGTQREGTTP</sequence>
<feature type="compositionally biased region" description="Pro residues" evidence="1">
    <location>
        <begin position="444"/>
        <end position="453"/>
    </location>
</feature>
<feature type="compositionally biased region" description="Pro residues" evidence="1">
    <location>
        <begin position="489"/>
        <end position="500"/>
    </location>
</feature>
<proteinExistence type="predicted"/>
<evidence type="ECO:0008006" key="4">
    <source>
        <dbReference type="Google" id="ProtNLM"/>
    </source>
</evidence>
<evidence type="ECO:0000313" key="2">
    <source>
        <dbReference type="EMBL" id="GHI47876.1"/>
    </source>
</evidence>
<evidence type="ECO:0000313" key="3">
    <source>
        <dbReference type="Proteomes" id="UP001051844"/>
    </source>
</evidence>
<reference evidence="2" key="1">
    <citation type="submission" date="2022-09" db="EMBL/GenBank/DDBJ databases">
        <title>Whole genome shotgun sequence of Streptomyces albidoflavus NBRC 12854.</title>
        <authorList>
            <person name="Komaki H."/>
            <person name="Tamura T."/>
        </authorList>
    </citation>
    <scope>NUCLEOTIDE SEQUENCE</scope>
    <source>
        <strain evidence="2">NBRC 12854</strain>
    </source>
</reference>
<protein>
    <recommendedName>
        <fullName evidence="4">PE-PGRS family protein</fullName>
    </recommendedName>
</protein>
<dbReference type="AlphaFoldDB" id="A0AA37BZU3"/>